<name>A0A448XBX3_9PLAT</name>
<proteinExistence type="predicted"/>
<reference evidence="1" key="1">
    <citation type="submission" date="2018-11" db="EMBL/GenBank/DDBJ databases">
        <authorList>
            <consortium name="Pathogen Informatics"/>
        </authorList>
    </citation>
    <scope>NUCLEOTIDE SEQUENCE</scope>
</reference>
<evidence type="ECO:0000313" key="1">
    <source>
        <dbReference type="EMBL" id="VEL33300.1"/>
    </source>
</evidence>
<keyword evidence="2" id="KW-1185">Reference proteome</keyword>
<accession>A0A448XBX3</accession>
<gene>
    <name evidence="1" type="ORF">PXEA_LOCUS26740</name>
</gene>
<dbReference type="Proteomes" id="UP000784294">
    <property type="component" value="Unassembled WGS sequence"/>
</dbReference>
<protein>
    <submittedName>
        <fullName evidence="1">Uncharacterized protein</fullName>
    </submittedName>
</protein>
<dbReference type="AlphaFoldDB" id="A0A448XBX3"/>
<evidence type="ECO:0000313" key="2">
    <source>
        <dbReference type="Proteomes" id="UP000784294"/>
    </source>
</evidence>
<dbReference type="EMBL" id="CAAALY010245542">
    <property type="protein sequence ID" value="VEL33300.1"/>
    <property type="molecule type" value="Genomic_DNA"/>
</dbReference>
<organism evidence="1 2">
    <name type="scientific">Protopolystoma xenopodis</name>
    <dbReference type="NCBI Taxonomy" id="117903"/>
    <lineage>
        <taxon>Eukaryota</taxon>
        <taxon>Metazoa</taxon>
        <taxon>Spiralia</taxon>
        <taxon>Lophotrochozoa</taxon>
        <taxon>Platyhelminthes</taxon>
        <taxon>Monogenea</taxon>
        <taxon>Polyopisthocotylea</taxon>
        <taxon>Polystomatidea</taxon>
        <taxon>Polystomatidae</taxon>
        <taxon>Protopolystoma</taxon>
    </lineage>
</organism>
<comment type="caution">
    <text evidence="1">The sequence shown here is derived from an EMBL/GenBank/DDBJ whole genome shotgun (WGS) entry which is preliminary data.</text>
</comment>
<sequence length="186" mass="20700">MARRLSRISFIYWELLVISWASRVRAQLIRLYLDIFAAIAGGTTYLHQDFVIFRLDAALTLIWALLDVAERRAERDCSPIAHPSQITSALTYLPLVIASPTPPTGLGTAGPRSASSCLGFAEEAQTISTMKPSASRPAVIYTPWLCPRPFVRFRVVLTAPIIRILNHLFLLILLSRPPDYGTGSHR</sequence>